<dbReference type="Proteomes" id="UP000267096">
    <property type="component" value="Unassembled WGS sequence"/>
</dbReference>
<gene>
    <name evidence="1" type="ORF">ASIM_LOCUS252</name>
</gene>
<organism evidence="3">
    <name type="scientific">Anisakis simplex</name>
    <name type="common">Herring worm</name>
    <dbReference type="NCBI Taxonomy" id="6269"/>
    <lineage>
        <taxon>Eukaryota</taxon>
        <taxon>Metazoa</taxon>
        <taxon>Ecdysozoa</taxon>
        <taxon>Nematoda</taxon>
        <taxon>Chromadorea</taxon>
        <taxon>Rhabditida</taxon>
        <taxon>Spirurina</taxon>
        <taxon>Ascaridomorpha</taxon>
        <taxon>Ascaridoidea</taxon>
        <taxon>Anisakidae</taxon>
        <taxon>Anisakis</taxon>
        <taxon>Anisakis simplex complex</taxon>
    </lineage>
</organism>
<proteinExistence type="predicted"/>
<dbReference type="OrthoDB" id="10488681at2759"/>
<evidence type="ECO:0000313" key="2">
    <source>
        <dbReference type="Proteomes" id="UP000267096"/>
    </source>
</evidence>
<evidence type="ECO:0000313" key="1">
    <source>
        <dbReference type="EMBL" id="VDK17521.1"/>
    </source>
</evidence>
<dbReference type="EMBL" id="UYRR01000117">
    <property type="protein sequence ID" value="VDK17521.1"/>
    <property type="molecule type" value="Genomic_DNA"/>
</dbReference>
<accession>A0A0M3IYL9</accession>
<evidence type="ECO:0000313" key="3">
    <source>
        <dbReference type="WBParaSite" id="ASIM_0000034201-mRNA-1"/>
    </source>
</evidence>
<dbReference type="WBParaSite" id="ASIM_0000034201-mRNA-1">
    <property type="protein sequence ID" value="ASIM_0000034201-mRNA-1"/>
    <property type="gene ID" value="ASIM_0000034201"/>
</dbReference>
<protein>
    <submittedName>
        <fullName evidence="1 3">Uncharacterized protein</fullName>
    </submittedName>
</protein>
<name>A0A0M3IYL9_ANISI</name>
<reference evidence="1 2" key="2">
    <citation type="submission" date="2018-11" db="EMBL/GenBank/DDBJ databases">
        <authorList>
            <consortium name="Pathogen Informatics"/>
        </authorList>
    </citation>
    <scope>NUCLEOTIDE SEQUENCE [LARGE SCALE GENOMIC DNA]</scope>
</reference>
<reference evidence="3" key="1">
    <citation type="submission" date="2017-02" db="UniProtKB">
        <authorList>
            <consortium name="WormBaseParasite"/>
        </authorList>
    </citation>
    <scope>IDENTIFICATION</scope>
</reference>
<sequence length="136" mass="15577">MANFRTVTFDRYYTSVMAAFQSTAGSLSPLPYCSSIRPLSIEEMLSEMNFTVNESEIRPLTPPRSPVESLSDSSDSICCSKSDFVQEISKALNKLYEDSVQNNRAQYKKAMDHLDDLLSRYKRRDRRERRSSIGTL</sequence>
<dbReference type="AlphaFoldDB" id="A0A0M3IYL9"/>
<keyword evidence="2" id="KW-1185">Reference proteome</keyword>